<accession>A0A1V0SBD7</accession>
<dbReference type="NCBIfam" id="NF001679">
    <property type="entry name" value="PRK00440.1"/>
    <property type="match status" value="1"/>
</dbReference>
<dbReference type="InterPro" id="IPR047854">
    <property type="entry name" value="RFC_lid"/>
</dbReference>
<evidence type="ECO:0000259" key="4">
    <source>
        <dbReference type="SMART" id="SM00382"/>
    </source>
</evidence>
<dbReference type="GO" id="GO:0006261">
    <property type="term" value="P:DNA-templated DNA replication"/>
    <property type="evidence" value="ECO:0007669"/>
    <property type="project" value="TreeGrafter"/>
</dbReference>
<keyword evidence="2" id="KW-0547">Nucleotide-binding</keyword>
<dbReference type="PANTHER" id="PTHR11669">
    <property type="entry name" value="REPLICATION FACTOR C / DNA POLYMERASE III GAMMA-TAU SUBUNIT"/>
    <property type="match status" value="1"/>
</dbReference>
<proteinExistence type="predicted"/>
<dbReference type="GO" id="GO:0003677">
    <property type="term" value="F:DNA binding"/>
    <property type="evidence" value="ECO:0007669"/>
    <property type="project" value="InterPro"/>
</dbReference>
<organism evidence="5">
    <name type="scientific">Catovirus CTV1</name>
    <dbReference type="NCBI Taxonomy" id="1977631"/>
    <lineage>
        <taxon>Viruses</taxon>
        <taxon>Varidnaviria</taxon>
        <taxon>Bamfordvirae</taxon>
        <taxon>Nucleocytoviricota</taxon>
        <taxon>Megaviricetes</taxon>
        <taxon>Imitervirales</taxon>
        <taxon>Mimiviridae</taxon>
        <taxon>Klosneuvirinae</taxon>
        <taxon>Catovirus</taxon>
    </lineage>
</organism>
<dbReference type="InterPro" id="IPR008921">
    <property type="entry name" value="DNA_pol3_clamp-load_cplx_C"/>
</dbReference>
<evidence type="ECO:0000256" key="1">
    <source>
        <dbReference type="ARBA" id="ARBA00022705"/>
    </source>
</evidence>
<dbReference type="InterPro" id="IPR003593">
    <property type="entry name" value="AAA+_ATPase"/>
</dbReference>
<dbReference type="CDD" id="cd00009">
    <property type="entry name" value="AAA"/>
    <property type="match status" value="1"/>
</dbReference>
<dbReference type="GO" id="GO:0016887">
    <property type="term" value="F:ATP hydrolysis activity"/>
    <property type="evidence" value="ECO:0007669"/>
    <property type="project" value="InterPro"/>
</dbReference>
<dbReference type="SUPFAM" id="SSF48019">
    <property type="entry name" value="post-AAA+ oligomerization domain-like"/>
    <property type="match status" value="1"/>
</dbReference>
<dbReference type="FunFam" id="3.40.50.300:FF:000129">
    <property type="entry name" value="Replication factor C subunit 5"/>
    <property type="match status" value="1"/>
</dbReference>
<dbReference type="CDD" id="cd18140">
    <property type="entry name" value="HLD_clamp_RFC"/>
    <property type="match status" value="1"/>
</dbReference>
<evidence type="ECO:0000256" key="3">
    <source>
        <dbReference type="ARBA" id="ARBA00022840"/>
    </source>
</evidence>
<dbReference type="EMBL" id="KY684083">
    <property type="protein sequence ID" value="ARF09023.1"/>
    <property type="molecule type" value="Genomic_DNA"/>
</dbReference>
<protein>
    <submittedName>
        <fullName evidence="5">Replication factor C small subunit</fullName>
    </submittedName>
</protein>
<dbReference type="SMART" id="SM00382">
    <property type="entry name" value="AAA"/>
    <property type="match status" value="1"/>
</dbReference>
<dbReference type="GO" id="GO:0006281">
    <property type="term" value="P:DNA repair"/>
    <property type="evidence" value="ECO:0007669"/>
    <property type="project" value="TreeGrafter"/>
</dbReference>
<keyword evidence="3" id="KW-0067">ATP-binding</keyword>
<dbReference type="Pfam" id="PF08542">
    <property type="entry name" value="Rep_fac_C"/>
    <property type="match status" value="1"/>
</dbReference>
<dbReference type="Pfam" id="PF00004">
    <property type="entry name" value="AAA"/>
    <property type="match status" value="1"/>
</dbReference>
<dbReference type="GO" id="GO:0005524">
    <property type="term" value="F:ATP binding"/>
    <property type="evidence" value="ECO:0007669"/>
    <property type="project" value="UniProtKB-KW"/>
</dbReference>
<evidence type="ECO:0000313" key="5">
    <source>
        <dbReference type="EMBL" id="ARF09023.1"/>
    </source>
</evidence>
<feature type="domain" description="AAA+ ATPase" evidence="4">
    <location>
        <begin position="46"/>
        <end position="178"/>
    </location>
</feature>
<dbReference type="Gene3D" id="1.10.8.60">
    <property type="match status" value="1"/>
</dbReference>
<dbReference type="Gene3D" id="3.40.50.300">
    <property type="entry name" value="P-loop containing nucleotide triphosphate hydrolases"/>
    <property type="match status" value="1"/>
</dbReference>
<dbReference type="InterPro" id="IPR013748">
    <property type="entry name" value="Rep_factorC_C"/>
</dbReference>
<gene>
    <name evidence="5" type="ORF">Catovirus_1_1073</name>
</gene>
<dbReference type="InterPro" id="IPR003959">
    <property type="entry name" value="ATPase_AAA_core"/>
</dbReference>
<evidence type="ECO:0000256" key="2">
    <source>
        <dbReference type="ARBA" id="ARBA00022741"/>
    </source>
</evidence>
<dbReference type="Gene3D" id="1.20.272.10">
    <property type="match status" value="1"/>
</dbReference>
<sequence>MQKKLLNIESKETLPWIEKYRPNKLDDVISHSIIVETLNNFINNNELPHLLFHGPAGTGKTSAIMAVARTLYKENYDVMTMEINASEERGIEVVRNRIMQFANSKSMLFENQSSAPFKLIILDEADAMTLDAQASLRRVIEKYTNNVRFCLICNYIKKIDVAIQSRCTCFRFAPLKMNYVKQKVYEILGKEKIKYTMGGVDTVVKRSNGDMRKVLNVLQSVSMAYDSIDEKNVDKCLGYPHKKDIVNILRNLVNDDFKNAYYILKEYKEENGYSLTDIMVEVHDYLIEKLMTKNFNNKDEKINLSEEKIMNILKHLAKIEYNVANASDEIIQCGAFVSIFKVNHKHMAV</sequence>
<dbReference type="SUPFAM" id="SSF52540">
    <property type="entry name" value="P-loop containing nucleoside triphosphate hydrolases"/>
    <property type="match status" value="1"/>
</dbReference>
<dbReference type="InterPro" id="IPR050238">
    <property type="entry name" value="DNA_Rep/Repair_Clamp_Loader"/>
</dbReference>
<dbReference type="InterPro" id="IPR027417">
    <property type="entry name" value="P-loop_NTPase"/>
</dbReference>
<name>A0A1V0SBD7_9VIRU</name>
<dbReference type="GO" id="GO:0003689">
    <property type="term" value="F:DNA clamp loader activity"/>
    <property type="evidence" value="ECO:0007669"/>
    <property type="project" value="TreeGrafter"/>
</dbReference>
<keyword evidence="1" id="KW-0235">DNA replication</keyword>
<dbReference type="PANTHER" id="PTHR11669:SF9">
    <property type="entry name" value="REPLICATION FACTOR C SUBUNIT 5"/>
    <property type="match status" value="1"/>
</dbReference>
<reference evidence="5" key="1">
    <citation type="journal article" date="2017" name="Science">
        <title>Giant viruses with an expanded complement of translation system components.</title>
        <authorList>
            <person name="Schulz F."/>
            <person name="Yutin N."/>
            <person name="Ivanova N.N."/>
            <person name="Ortega D.R."/>
            <person name="Lee T.K."/>
            <person name="Vierheilig J."/>
            <person name="Daims H."/>
            <person name="Horn M."/>
            <person name="Wagner M."/>
            <person name="Jensen G.J."/>
            <person name="Kyrpides N.C."/>
            <person name="Koonin E.V."/>
            <person name="Woyke T."/>
        </authorList>
    </citation>
    <scope>NUCLEOTIDE SEQUENCE</scope>
    <source>
        <strain evidence="5">CTV1</strain>
    </source>
</reference>